<dbReference type="InterPro" id="IPR003737">
    <property type="entry name" value="GlcNAc_PI_deacetylase-related"/>
</dbReference>
<protein>
    <recommendedName>
        <fullName evidence="2">N-acetylglucosaminylphosphatidylinositol deacetylase</fullName>
        <ecNumber evidence="2">3.5.1.89</ecNumber>
    </recommendedName>
</protein>
<dbReference type="SUPFAM" id="SSF102588">
    <property type="entry name" value="LmbE-like"/>
    <property type="match status" value="1"/>
</dbReference>
<evidence type="ECO:0000313" key="4">
    <source>
        <dbReference type="EMBL" id="CDW86903.1"/>
    </source>
</evidence>
<dbReference type="AlphaFoldDB" id="A0A078B195"/>
<dbReference type="GO" id="GO:0005783">
    <property type="term" value="C:endoplasmic reticulum"/>
    <property type="evidence" value="ECO:0007669"/>
    <property type="project" value="TreeGrafter"/>
</dbReference>
<dbReference type="EMBL" id="CCKQ01015095">
    <property type="protein sequence ID" value="CDW86903.1"/>
    <property type="molecule type" value="Genomic_DNA"/>
</dbReference>
<keyword evidence="5" id="KW-1185">Reference proteome</keyword>
<dbReference type="Proteomes" id="UP000039865">
    <property type="component" value="Unassembled WGS sequence"/>
</dbReference>
<sequence>MPFYSFFKGIFTQKTTYYYQRKVVKKNMLIVVAKPEDEAEFFLPVIDYMKRFNHIYILAISNGSQDGNGKQKEKEFAASCKLLGIEDYAVYDEPDLQFGEKEFWESDRVADVITKHLTSRQGEGEIDFIITYDANGQTYHPNRMAVHRGISKVFEDRKFTLDVMTLRTVGKCKRYSAYFDCQNVMYDTMNYFKIFPNAAIKARGCYSTSNKSRNILKAIFCRYTYLNDLEHFTHTPEKYGEKKKEEVKQSDQKEIKE</sequence>
<dbReference type="GO" id="GO:0016020">
    <property type="term" value="C:membrane"/>
    <property type="evidence" value="ECO:0007669"/>
    <property type="project" value="GOC"/>
</dbReference>
<comment type="similarity">
    <text evidence="1">Belongs to the PIGL family.</text>
</comment>
<dbReference type="InParanoid" id="A0A078B195"/>
<dbReference type="InterPro" id="IPR024078">
    <property type="entry name" value="LmbE-like_dom_sf"/>
</dbReference>
<dbReference type="Gene3D" id="3.40.50.10320">
    <property type="entry name" value="LmbE-like"/>
    <property type="match status" value="1"/>
</dbReference>
<dbReference type="GO" id="GO:0000225">
    <property type="term" value="F:N-acetylglucosaminylphosphatidylinositol deacetylase activity"/>
    <property type="evidence" value="ECO:0007669"/>
    <property type="project" value="UniProtKB-EC"/>
</dbReference>
<dbReference type="Pfam" id="PF02585">
    <property type="entry name" value="PIG-L"/>
    <property type="match status" value="1"/>
</dbReference>
<evidence type="ECO:0000256" key="1">
    <source>
        <dbReference type="ARBA" id="ARBA00006066"/>
    </source>
</evidence>
<dbReference type="UniPathway" id="UPA00196"/>
<dbReference type="GO" id="GO:0006506">
    <property type="term" value="P:GPI anchor biosynthetic process"/>
    <property type="evidence" value="ECO:0007669"/>
    <property type="project" value="UniProtKB-UniPathway"/>
</dbReference>
<organism evidence="4 5">
    <name type="scientific">Stylonychia lemnae</name>
    <name type="common">Ciliate</name>
    <dbReference type="NCBI Taxonomy" id="5949"/>
    <lineage>
        <taxon>Eukaryota</taxon>
        <taxon>Sar</taxon>
        <taxon>Alveolata</taxon>
        <taxon>Ciliophora</taxon>
        <taxon>Intramacronucleata</taxon>
        <taxon>Spirotrichea</taxon>
        <taxon>Stichotrichia</taxon>
        <taxon>Sporadotrichida</taxon>
        <taxon>Oxytrichidae</taxon>
        <taxon>Stylonychinae</taxon>
        <taxon>Stylonychia</taxon>
    </lineage>
</organism>
<dbReference type="OrthoDB" id="440160at2759"/>
<evidence type="ECO:0000256" key="2">
    <source>
        <dbReference type="ARBA" id="ARBA00012176"/>
    </source>
</evidence>
<accession>A0A078B195</accession>
<gene>
    <name evidence="4" type="primary">Contig17012.g18121</name>
    <name evidence="4" type="ORF">STYLEM_16003</name>
</gene>
<name>A0A078B195_STYLE</name>
<reference evidence="4 5" key="1">
    <citation type="submission" date="2014-06" db="EMBL/GenBank/DDBJ databases">
        <authorList>
            <person name="Swart Estienne"/>
        </authorList>
    </citation>
    <scope>NUCLEOTIDE SEQUENCE [LARGE SCALE GENOMIC DNA]</scope>
    <source>
        <strain evidence="4 5">130c</strain>
    </source>
</reference>
<evidence type="ECO:0000256" key="3">
    <source>
        <dbReference type="SAM" id="MobiDB-lite"/>
    </source>
</evidence>
<dbReference type="PANTHER" id="PTHR12993:SF11">
    <property type="entry name" value="N-ACETYLGLUCOSAMINYL-PHOSPHATIDYLINOSITOL DE-N-ACETYLASE"/>
    <property type="match status" value="1"/>
</dbReference>
<dbReference type="PANTHER" id="PTHR12993">
    <property type="entry name" value="N-ACETYLGLUCOSAMINYL-PHOSPHATIDYLINOSITOL DE-N-ACETYLASE-RELATED"/>
    <property type="match status" value="1"/>
</dbReference>
<proteinExistence type="inferred from homology"/>
<feature type="region of interest" description="Disordered" evidence="3">
    <location>
        <begin position="237"/>
        <end position="257"/>
    </location>
</feature>
<dbReference type="EC" id="3.5.1.89" evidence="2"/>
<evidence type="ECO:0000313" key="5">
    <source>
        <dbReference type="Proteomes" id="UP000039865"/>
    </source>
</evidence>